<name>A0A2G3PT25_WILMA</name>
<dbReference type="EMBL" id="PEBD01000004">
    <property type="protein sequence ID" value="PHV68916.1"/>
    <property type="molecule type" value="Genomic_DNA"/>
</dbReference>
<proteinExistence type="predicted"/>
<gene>
    <name evidence="2" type="ORF">CSW57_02570</name>
</gene>
<dbReference type="Pfam" id="PF13649">
    <property type="entry name" value="Methyltransf_25"/>
    <property type="match status" value="1"/>
</dbReference>
<evidence type="ECO:0000259" key="1">
    <source>
        <dbReference type="Pfam" id="PF13649"/>
    </source>
</evidence>
<comment type="caution">
    <text evidence="2">The sequence shown here is derived from an EMBL/GenBank/DDBJ whole genome shotgun (WGS) entry which is preliminary data.</text>
</comment>
<dbReference type="Gene3D" id="3.40.50.150">
    <property type="entry name" value="Vaccinia Virus protein VP39"/>
    <property type="match status" value="1"/>
</dbReference>
<organism evidence="2 3">
    <name type="scientific">Williamsia marianensis</name>
    <dbReference type="NCBI Taxonomy" id="85044"/>
    <lineage>
        <taxon>Bacteria</taxon>
        <taxon>Bacillati</taxon>
        <taxon>Actinomycetota</taxon>
        <taxon>Actinomycetes</taxon>
        <taxon>Mycobacteriales</taxon>
        <taxon>Nocardiaceae</taxon>
        <taxon>Williamsia</taxon>
    </lineage>
</organism>
<dbReference type="InterPro" id="IPR029063">
    <property type="entry name" value="SAM-dependent_MTases_sf"/>
</dbReference>
<dbReference type="InterPro" id="IPR041698">
    <property type="entry name" value="Methyltransf_25"/>
</dbReference>
<dbReference type="CDD" id="cd02440">
    <property type="entry name" value="AdoMet_MTases"/>
    <property type="match status" value="1"/>
</dbReference>
<keyword evidence="2" id="KW-0808">Transferase</keyword>
<dbReference type="AlphaFoldDB" id="A0A2G3PT25"/>
<dbReference type="RefSeq" id="WP_099381991.1">
    <property type="nucleotide sequence ID" value="NZ_PEBD01000004.1"/>
</dbReference>
<dbReference type="GO" id="GO:0032259">
    <property type="term" value="P:methylation"/>
    <property type="evidence" value="ECO:0007669"/>
    <property type="project" value="UniProtKB-KW"/>
</dbReference>
<reference evidence="2 3" key="1">
    <citation type="submission" date="2017-10" db="EMBL/GenBank/DDBJ databases">
        <title>The draft genome sequence of Williamsia sp. BULT 1.1 isolated from the semi-arid grassland soils from South Africa.</title>
        <authorList>
            <person name="Kabwe M.H."/>
            <person name="Govender N."/>
            <person name="Mutseka Lunga P."/>
            <person name="Vikram S."/>
            <person name="Makhalanyane T.P."/>
        </authorList>
    </citation>
    <scope>NUCLEOTIDE SEQUENCE [LARGE SCALE GENOMIC DNA]</scope>
    <source>
        <strain evidence="2 3">BULT 1.1</strain>
    </source>
</reference>
<accession>A0A2G3PT25</accession>
<dbReference type="SUPFAM" id="SSF53335">
    <property type="entry name" value="S-adenosyl-L-methionine-dependent methyltransferases"/>
    <property type="match status" value="1"/>
</dbReference>
<dbReference type="PANTHER" id="PTHR43591">
    <property type="entry name" value="METHYLTRANSFERASE"/>
    <property type="match status" value="1"/>
</dbReference>
<dbReference type="GO" id="GO:0008168">
    <property type="term" value="F:methyltransferase activity"/>
    <property type="evidence" value="ECO:0007669"/>
    <property type="project" value="UniProtKB-KW"/>
</dbReference>
<keyword evidence="2" id="KW-0489">Methyltransferase</keyword>
<evidence type="ECO:0000313" key="2">
    <source>
        <dbReference type="EMBL" id="PHV68916.1"/>
    </source>
</evidence>
<dbReference type="PANTHER" id="PTHR43591:SF99">
    <property type="entry name" value="OS06G0646000 PROTEIN"/>
    <property type="match status" value="1"/>
</dbReference>
<sequence length="239" mass="25652">MLDPGRVPGSIDDSRGYLDLLGPPEPAASTSLSIMQNPVFATIYERAWRPVFTRLFSLGGTSTKEFDRQLVARLGRAGDRTILDVACGPGNYTRTLSDQLTGEGVCVGLDFSVPMIERAVRTNSGPRVAYIRADAHEIPFPDGTFDTVCCLAALYLVPDPGVVLDELARVTAPQGEVAVFTSLRTPLTSLPGVSLVAGRSGYHLFEPNEVTDRLRAAGLVDIEQTVTGQAQYVTARKPG</sequence>
<dbReference type="Proteomes" id="UP000225108">
    <property type="component" value="Unassembled WGS sequence"/>
</dbReference>
<protein>
    <submittedName>
        <fullName evidence="2">Methyltransferase type 11</fullName>
    </submittedName>
</protein>
<evidence type="ECO:0000313" key="3">
    <source>
        <dbReference type="Proteomes" id="UP000225108"/>
    </source>
</evidence>
<feature type="domain" description="Methyltransferase" evidence="1">
    <location>
        <begin position="82"/>
        <end position="175"/>
    </location>
</feature>